<evidence type="ECO:0000256" key="1">
    <source>
        <dbReference type="ARBA" id="ARBA00005901"/>
    </source>
</evidence>
<dbReference type="PANTHER" id="PTHR45715">
    <property type="entry name" value="ATPASE H+-TRANSPORTING V1 SUBUNIT E1A-RELATED"/>
    <property type="match status" value="1"/>
</dbReference>
<dbReference type="Gene3D" id="6.10.250.1620">
    <property type="match status" value="1"/>
</dbReference>
<proteinExistence type="inferred from homology"/>
<dbReference type="STRING" id="857967.G0R0V4"/>
<dbReference type="EMBL" id="GL984204">
    <property type="protein sequence ID" value="EGR28914.1"/>
    <property type="molecule type" value="Genomic_DNA"/>
</dbReference>
<keyword evidence="3" id="KW-0406">Ion transport</keyword>
<dbReference type="InterPro" id="IPR002842">
    <property type="entry name" value="ATPase_V1_Esu"/>
</dbReference>
<dbReference type="InterPro" id="IPR038495">
    <property type="entry name" value="ATPase_E_C"/>
</dbReference>
<organism evidence="4 5">
    <name type="scientific">Ichthyophthirius multifiliis</name>
    <name type="common">White spot disease agent</name>
    <name type="synonym">Ich</name>
    <dbReference type="NCBI Taxonomy" id="5932"/>
    <lineage>
        <taxon>Eukaryota</taxon>
        <taxon>Sar</taxon>
        <taxon>Alveolata</taxon>
        <taxon>Ciliophora</taxon>
        <taxon>Intramacronucleata</taxon>
        <taxon>Oligohymenophorea</taxon>
        <taxon>Hymenostomatida</taxon>
        <taxon>Ophryoglenina</taxon>
        <taxon>Ichthyophthirius</taxon>
    </lineage>
</organism>
<name>G0R0V4_ICHMU</name>
<evidence type="ECO:0000256" key="2">
    <source>
        <dbReference type="ARBA" id="ARBA00022448"/>
    </source>
</evidence>
<dbReference type="InParanoid" id="G0R0V4"/>
<dbReference type="AlphaFoldDB" id="G0R0V4"/>
<protein>
    <submittedName>
        <fullName evidence="4">Vacuolar ATP synthase subunit e, putative</fullName>
    </submittedName>
</protein>
<dbReference type="Pfam" id="PF01991">
    <property type="entry name" value="vATP-synt_E"/>
    <property type="match status" value="1"/>
</dbReference>
<dbReference type="FunCoup" id="G0R0V4">
    <property type="interactions" value="337"/>
</dbReference>
<evidence type="ECO:0000313" key="5">
    <source>
        <dbReference type="Proteomes" id="UP000008983"/>
    </source>
</evidence>
<dbReference type="OMA" id="QHMMAFI"/>
<dbReference type="SUPFAM" id="SSF160527">
    <property type="entry name" value="V-type ATPase subunit E-like"/>
    <property type="match status" value="1"/>
</dbReference>
<dbReference type="eggNOG" id="KOG1664">
    <property type="taxonomic scope" value="Eukaryota"/>
</dbReference>
<sequence length="266" mass="31507">MDKEGVSIHEFVVQEAKEKSYEIEVKTLKEFEKEKNLLVDKEIEQIKEQYETKMRQVEMKHRIEHSSAINNARLQKMEARNRAMMKLFSDAQYSVFTKTKSDVNFYKDLLRKLMVQGFIKLFDEKIVYVRCLQKDKDLCSSIVDQAVSDFQRLVKQEMNKDVKLKVVVDDHRFLEERQLINNFSIPVDQYDIHTGQLEVIQKNQDDKKCFGGIVLTNKNGDIIVKNTLDVRCDLCFQDSLPDIRNFMFPNPLPVHNYQRQQNNHNH</sequence>
<dbReference type="RefSeq" id="XP_004030150.1">
    <property type="nucleotide sequence ID" value="XM_004030102.1"/>
</dbReference>
<comment type="similarity">
    <text evidence="1">Belongs to the V-ATPase E subunit family.</text>
</comment>
<keyword evidence="2" id="KW-0813">Transport</keyword>
<reference evidence="4 5" key="1">
    <citation type="submission" date="2011-07" db="EMBL/GenBank/DDBJ databases">
        <authorList>
            <person name="Coyne R."/>
            <person name="Brami D."/>
            <person name="Johnson J."/>
            <person name="Hostetler J."/>
            <person name="Hannick L."/>
            <person name="Clark T."/>
            <person name="Cassidy-Hanley D."/>
            <person name="Inman J."/>
        </authorList>
    </citation>
    <scope>NUCLEOTIDE SEQUENCE [LARGE SCALE GENOMIC DNA]</scope>
    <source>
        <strain evidence="4 5">G5</strain>
    </source>
</reference>
<dbReference type="Gene3D" id="3.30.2320.30">
    <property type="entry name" value="ATP synthase, E subunit, C-terminal"/>
    <property type="match status" value="1"/>
</dbReference>
<dbReference type="GO" id="GO:0046961">
    <property type="term" value="F:proton-transporting ATPase activity, rotational mechanism"/>
    <property type="evidence" value="ECO:0007669"/>
    <property type="project" value="InterPro"/>
</dbReference>
<dbReference type="GO" id="GO:0033178">
    <property type="term" value="C:proton-transporting two-sector ATPase complex, catalytic domain"/>
    <property type="evidence" value="ECO:0007669"/>
    <property type="project" value="InterPro"/>
</dbReference>
<evidence type="ECO:0000313" key="4">
    <source>
        <dbReference type="EMBL" id="EGR28914.1"/>
    </source>
</evidence>
<evidence type="ECO:0000256" key="3">
    <source>
        <dbReference type="ARBA" id="ARBA00023065"/>
    </source>
</evidence>
<accession>G0R0V4</accession>
<dbReference type="OrthoDB" id="10263003at2759"/>
<gene>
    <name evidence="4" type="ORF">IMG5_167080</name>
</gene>
<dbReference type="Proteomes" id="UP000008983">
    <property type="component" value="Unassembled WGS sequence"/>
</dbReference>
<keyword evidence="5" id="KW-1185">Reference proteome</keyword>
<dbReference type="GeneID" id="14905003"/>